<keyword evidence="2" id="KW-0812">Transmembrane</keyword>
<protein>
    <submittedName>
        <fullName evidence="3">Uncharacterized protein</fullName>
    </submittedName>
</protein>
<feature type="transmembrane region" description="Helical" evidence="2">
    <location>
        <begin position="100"/>
        <end position="120"/>
    </location>
</feature>
<keyword evidence="2" id="KW-0472">Membrane</keyword>
<feature type="compositionally biased region" description="Basic residues" evidence="1">
    <location>
        <begin position="55"/>
        <end position="65"/>
    </location>
</feature>
<evidence type="ECO:0000256" key="2">
    <source>
        <dbReference type="SAM" id="Phobius"/>
    </source>
</evidence>
<feature type="region of interest" description="Disordered" evidence="1">
    <location>
        <begin position="52"/>
        <end position="75"/>
    </location>
</feature>
<keyword evidence="2" id="KW-1133">Transmembrane helix</keyword>
<evidence type="ECO:0000256" key="1">
    <source>
        <dbReference type="SAM" id="MobiDB-lite"/>
    </source>
</evidence>
<sequence>MQRIFPVTEQTCIAHCGKQVLIYLYDGSEIYGTLSRVESGRLILNDTVAAVSSSSKKKPKGKAAKAKPNQNQATTQAWGPFGVPYGYGYGPYGFPPFGGFGYGAALAIELAAIAVLFAFLI</sequence>
<name>A0A926KWR0_9BACL</name>
<reference evidence="3" key="1">
    <citation type="submission" date="2020-09" db="EMBL/GenBank/DDBJ databases">
        <title>Draft Genome Sequence of Paenibacillus sp. WST5.</title>
        <authorList>
            <person name="Bao Z."/>
        </authorList>
    </citation>
    <scope>NUCLEOTIDE SEQUENCE</scope>
    <source>
        <strain evidence="3">WST5</strain>
    </source>
</reference>
<organism evidence="3 4">
    <name type="scientific">Paenibacillus sedimenti</name>
    <dbReference type="NCBI Taxonomy" id="2770274"/>
    <lineage>
        <taxon>Bacteria</taxon>
        <taxon>Bacillati</taxon>
        <taxon>Bacillota</taxon>
        <taxon>Bacilli</taxon>
        <taxon>Bacillales</taxon>
        <taxon>Paenibacillaceae</taxon>
        <taxon>Paenibacillus</taxon>
    </lineage>
</organism>
<comment type="caution">
    <text evidence="3">The sequence shown here is derived from an EMBL/GenBank/DDBJ whole genome shotgun (WGS) entry which is preliminary data.</text>
</comment>
<proteinExistence type="predicted"/>
<evidence type="ECO:0000313" key="4">
    <source>
        <dbReference type="Proteomes" id="UP000650466"/>
    </source>
</evidence>
<dbReference type="RefSeq" id="WP_188177340.1">
    <property type="nucleotide sequence ID" value="NZ_JACVVD010000011.1"/>
</dbReference>
<evidence type="ECO:0000313" key="3">
    <source>
        <dbReference type="EMBL" id="MBD0383564.1"/>
    </source>
</evidence>
<dbReference type="EMBL" id="JACVVD010000011">
    <property type="protein sequence ID" value="MBD0383564.1"/>
    <property type="molecule type" value="Genomic_DNA"/>
</dbReference>
<dbReference type="Proteomes" id="UP000650466">
    <property type="component" value="Unassembled WGS sequence"/>
</dbReference>
<accession>A0A926KWR0</accession>
<gene>
    <name evidence="3" type="ORF">ICC18_26005</name>
</gene>
<keyword evidence="4" id="KW-1185">Reference proteome</keyword>
<dbReference type="AlphaFoldDB" id="A0A926KWR0"/>